<dbReference type="GO" id="GO:0005524">
    <property type="term" value="F:ATP binding"/>
    <property type="evidence" value="ECO:0007669"/>
    <property type="project" value="UniProtKB-KW"/>
</dbReference>
<dbReference type="InterPro" id="IPR039430">
    <property type="entry name" value="Thymidylate_kin-like_dom"/>
</dbReference>
<dbReference type="Proteomes" id="UP000827814">
    <property type="component" value="Segment"/>
</dbReference>
<protein>
    <recommendedName>
        <fullName evidence="3">dTMP kinase</fullName>
        <ecNumber evidence="3">2.7.4.9</ecNumber>
    </recommendedName>
</protein>
<dbReference type="GO" id="GO:0006233">
    <property type="term" value="P:dTDP biosynthetic process"/>
    <property type="evidence" value="ECO:0007669"/>
    <property type="project" value="InterPro"/>
</dbReference>
<dbReference type="EC" id="2.7.4.9" evidence="3"/>
<comment type="catalytic activity">
    <reaction evidence="9">
        <text>dTMP + ATP = dTDP + ADP</text>
        <dbReference type="Rhea" id="RHEA:13517"/>
        <dbReference type="ChEBI" id="CHEBI:30616"/>
        <dbReference type="ChEBI" id="CHEBI:58369"/>
        <dbReference type="ChEBI" id="CHEBI:63528"/>
        <dbReference type="ChEBI" id="CHEBI:456216"/>
        <dbReference type="EC" id="2.7.4.9"/>
    </reaction>
</comment>
<keyword evidence="6" id="KW-0547">Nucleotide-binding</keyword>
<evidence type="ECO:0000256" key="7">
    <source>
        <dbReference type="ARBA" id="ARBA00022777"/>
    </source>
</evidence>
<evidence type="ECO:0000256" key="9">
    <source>
        <dbReference type="ARBA" id="ARBA00048743"/>
    </source>
</evidence>
<accession>A0AAE8XZW0</accession>
<evidence type="ECO:0000256" key="6">
    <source>
        <dbReference type="ARBA" id="ARBA00022741"/>
    </source>
</evidence>
<evidence type="ECO:0000256" key="3">
    <source>
        <dbReference type="ARBA" id="ARBA00012980"/>
    </source>
</evidence>
<dbReference type="PROSITE" id="PS01331">
    <property type="entry name" value="THYMIDYLATE_KINASE"/>
    <property type="match status" value="1"/>
</dbReference>
<dbReference type="NCBIfam" id="TIGR00041">
    <property type="entry name" value="DTMP_kinase"/>
    <property type="match status" value="1"/>
</dbReference>
<comment type="similarity">
    <text evidence="2">Belongs to the thymidylate kinase family.</text>
</comment>
<dbReference type="InterPro" id="IPR027417">
    <property type="entry name" value="P-loop_NTPase"/>
</dbReference>
<name>A0AAE8XZW0_9CAUD</name>
<keyword evidence="7 11" id="KW-0418">Kinase</keyword>
<evidence type="ECO:0000313" key="12">
    <source>
        <dbReference type="Proteomes" id="UP000827814"/>
    </source>
</evidence>
<proteinExistence type="inferred from homology"/>
<dbReference type="InterPro" id="IPR018094">
    <property type="entry name" value="Thymidylate_kinase"/>
</dbReference>
<evidence type="ECO:0000256" key="5">
    <source>
        <dbReference type="ARBA" id="ARBA00022727"/>
    </source>
</evidence>
<keyword evidence="5" id="KW-0545">Nucleotide biosynthesis</keyword>
<dbReference type="GO" id="GO:0004798">
    <property type="term" value="F:dTMP kinase activity"/>
    <property type="evidence" value="ECO:0007669"/>
    <property type="project" value="UniProtKB-EC"/>
</dbReference>
<keyword evidence="12" id="KW-1185">Reference proteome</keyword>
<dbReference type="Pfam" id="PF02223">
    <property type="entry name" value="Thymidylate_kin"/>
    <property type="match status" value="1"/>
</dbReference>
<gene>
    <name evidence="11" type="ORF">HATV-2_gp61</name>
</gene>
<evidence type="ECO:0000256" key="1">
    <source>
        <dbReference type="ARBA" id="ARBA00004992"/>
    </source>
</evidence>
<dbReference type="InterPro" id="IPR018095">
    <property type="entry name" value="Thymidylate_kin_CS"/>
</dbReference>
<evidence type="ECO:0000256" key="8">
    <source>
        <dbReference type="ARBA" id="ARBA00022840"/>
    </source>
</evidence>
<keyword evidence="4" id="KW-0808">Transferase</keyword>
<dbReference type="GO" id="GO:0006227">
    <property type="term" value="P:dUDP biosynthetic process"/>
    <property type="evidence" value="ECO:0007669"/>
    <property type="project" value="TreeGrafter"/>
</dbReference>
<dbReference type="PANTHER" id="PTHR10344">
    <property type="entry name" value="THYMIDYLATE KINASE"/>
    <property type="match status" value="1"/>
</dbReference>
<dbReference type="CDD" id="cd01672">
    <property type="entry name" value="TMPK"/>
    <property type="match status" value="1"/>
</dbReference>
<evidence type="ECO:0000256" key="2">
    <source>
        <dbReference type="ARBA" id="ARBA00009776"/>
    </source>
</evidence>
<feature type="domain" description="Thymidylate kinase-like" evidence="10">
    <location>
        <begin position="5"/>
        <end position="187"/>
    </location>
</feature>
<evidence type="ECO:0000313" key="11">
    <source>
        <dbReference type="EMBL" id="UBF23212.1"/>
    </source>
</evidence>
<dbReference type="EMBL" id="MZ334525">
    <property type="protein sequence ID" value="UBF23212.1"/>
    <property type="molecule type" value="Genomic_DNA"/>
</dbReference>
<reference evidence="11" key="1">
    <citation type="submission" date="2021-05" db="EMBL/GenBank/DDBJ databases">
        <title>Diversity, taxonomy and evolution of archaeal viruses of the class Caudoviricetes.</title>
        <authorList>
            <person name="Liu Y."/>
            <person name="Demina T.A."/>
            <person name="Roux S."/>
            <person name="Aiewsakun P."/>
            <person name="Kazlauskas D."/>
            <person name="Simmonds P."/>
            <person name="Prangishvili D."/>
            <person name="Oksanen H.M."/>
            <person name="Krupovic M."/>
        </authorList>
    </citation>
    <scope>NUCLEOTIDE SEQUENCE</scope>
    <source>
        <strain evidence="11">HATV-2/44</strain>
    </source>
</reference>
<evidence type="ECO:0000256" key="4">
    <source>
        <dbReference type="ARBA" id="ARBA00022679"/>
    </source>
</evidence>
<dbReference type="GO" id="GO:0006235">
    <property type="term" value="P:dTTP biosynthetic process"/>
    <property type="evidence" value="ECO:0007669"/>
    <property type="project" value="TreeGrafter"/>
</dbReference>
<dbReference type="HAMAP" id="MF_00165">
    <property type="entry name" value="Thymidylate_kinase"/>
    <property type="match status" value="1"/>
</dbReference>
<sequence length="207" mass="23448">MFVSLEGIDNSGKTTVIEQVKKALWRNGFETTLTSEPSEHWTGKNVRKAIDSETQEHPVTAFFMFMADRNKHIQETIKPSLSEGHICLSDRFADSTRVYQRHALDGHVANPDAFIEQVMQDWSIEPDLTIYLDITPEESMARGGGGDVYENVEFLEGVRDDYKKLAEDNERIVTVDAMQPVTKVVSECVSIIVKESLRRELLDEVGL</sequence>
<keyword evidence="8" id="KW-0067">ATP-binding</keyword>
<dbReference type="Gene3D" id="3.40.50.300">
    <property type="entry name" value="P-loop containing nucleotide triphosphate hydrolases"/>
    <property type="match status" value="1"/>
</dbReference>
<organism evidence="11 12">
    <name type="scientific">Haloarcula tailed virus 2</name>
    <dbReference type="NCBI Taxonomy" id="2877989"/>
    <lineage>
        <taxon>Viruses</taxon>
        <taxon>Duplodnaviria</taxon>
        <taxon>Heunggongvirae</taxon>
        <taxon>Uroviricota</taxon>
        <taxon>Caudoviricetes</taxon>
        <taxon>Thumleimavirales</taxon>
        <taxon>Soleiviridae</taxon>
        <taxon>Eilatmyovirus</taxon>
        <taxon>Eilatmyovirus salis</taxon>
        <taxon>Eilatmyovirus HATV2</taxon>
    </lineage>
</organism>
<dbReference type="PANTHER" id="PTHR10344:SF4">
    <property type="entry name" value="UMP-CMP KINASE 2, MITOCHONDRIAL"/>
    <property type="match status" value="1"/>
</dbReference>
<comment type="pathway">
    <text evidence="1">Pyrimidine metabolism; dTTP biosynthesis.</text>
</comment>
<evidence type="ECO:0000259" key="10">
    <source>
        <dbReference type="Pfam" id="PF02223"/>
    </source>
</evidence>
<dbReference type="SUPFAM" id="SSF52540">
    <property type="entry name" value="P-loop containing nucleoside triphosphate hydrolases"/>
    <property type="match status" value="1"/>
</dbReference>